<dbReference type="Proteomes" id="UP000787635">
    <property type="component" value="Unassembled WGS sequence"/>
</dbReference>
<dbReference type="PROSITE" id="PS50110">
    <property type="entry name" value="RESPONSE_REGULATORY"/>
    <property type="match status" value="1"/>
</dbReference>
<proteinExistence type="predicted"/>
<gene>
    <name evidence="4" type="ORF">HEQ75_00560</name>
</gene>
<dbReference type="SMART" id="SM00448">
    <property type="entry name" value="REC"/>
    <property type="match status" value="1"/>
</dbReference>
<dbReference type="EMBL" id="JAAVNE010000001">
    <property type="protein sequence ID" value="NKC29335.1"/>
    <property type="molecule type" value="Genomic_DNA"/>
</dbReference>
<keyword evidence="5" id="KW-1185">Reference proteome</keyword>
<evidence type="ECO:0000256" key="1">
    <source>
        <dbReference type="ARBA" id="ARBA00022553"/>
    </source>
</evidence>
<evidence type="ECO:0000313" key="5">
    <source>
        <dbReference type="Proteomes" id="UP000787635"/>
    </source>
</evidence>
<dbReference type="PANTHER" id="PTHR44591:SF25">
    <property type="entry name" value="CHEMOTAXIS TWO-COMPONENT RESPONSE REGULATOR"/>
    <property type="match status" value="1"/>
</dbReference>
<sequence length="401" mass="41635">MNMPIGLRSATQPGALRLDSSAQSLSLPALATPYAVLVVDDEVEVLEELASSLGRRGLTVLSAGSADAALAVLRGRPDIAALVSDIRMPGMDGLALAEAALRGRGEAEALEVVLVTGYAASAHGMAAARIGAFGLLQKPMRGADLARMVQDALSRATLRRGSARPSWSMPPIFGLPDRPAFAQEAEPLNPTRAAEALLHTLAQRLDAAGNGIGQIARDLRGPLGDLLRAAPQVEAAAGEPRRLLALLDDLMDIAALEAGTAQVQRAPISAHGLLGAVATRLGQIGLRCGRRIILQPDADPAFMLDANRLVRAMHLLAGLAMGSQPAAALADLAIDAGGGQARLDLVIRPAEPGLPQIDETETSQRLPIAIARRLAALQGGRLDAWPLPEGGLRARLLLRGG</sequence>
<comment type="caution">
    <text evidence="4">The sequence shown here is derived from an EMBL/GenBank/DDBJ whole genome shotgun (WGS) entry which is preliminary data.</text>
</comment>
<dbReference type="InterPro" id="IPR011006">
    <property type="entry name" value="CheY-like_superfamily"/>
</dbReference>
<organism evidence="4 5">
    <name type="scientific">Falsiroseomonas selenitidurans</name>
    <dbReference type="NCBI Taxonomy" id="2716335"/>
    <lineage>
        <taxon>Bacteria</taxon>
        <taxon>Pseudomonadati</taxon>
        <taxon>Pseudomonadota</taxon>
        <taxon>Alphaproteobacteria</taxon>
        <taxon>Acetobacterales</taxon>
        <taxon>Roseomonadaceae</taxon>
        <taxon>Falsiroseomonas</taxon>
    </lineage>
</organism>
<dbReference type="Gene3D" id="3.40.50.2300">
    <property type="match status" value="1"/>
</dbReference>
<feature type="domain" description="Response regulatory" evidence="3">
    <location>
        <begin position="35"/>
        <end position="153"/>
    </location>
</feature>
<evidence type="ECO:0000259" key="3">
    <source>
        <dbReference type="PROSITE" id="PS50110"/>
    </source>
</evidence>
<reference evidence="4 5" key="1">
    <citation type="submission" date="2020-03" db="EMBL/GenBank/DDBJ databases">
        <title>Roseomonas selenitidurans sp. nov. isolated from urban soil.</title>
        <authorList>
            <person name="Liu H."/>
        </authorList>
    </citation>
    <scope>NUCLEOTIDE SEQUENCE [LARGE SCALE GENOMIC DNA]</scope>
    <source>
        <strain evidence="4 5">BU-1</strain>
    </source>
</reference>
<accession>A0ABX1E2Y5</accession>
<evidence type="ECO:0000256" key="2">
    <source>
        <dbReference type="PROSITE-ProRule" id="PRU00169"/>
    </source>
</evidence>
<dbReference type="RefSeq" id="WP_168026959.1">
    <property type="nucleotide sequence ID" value="NZ_JAAVNE010000001.1"/>
</dbReference>
<protein>
    <submittedName>
        <fullName evidence="4">Response regulator</fullName>
    </submittedName>
</protein>
<feature type="modified residue" description="4-aspartylphosphate" evidence="2">
    <location>
        <position position="85"/>
    </location>
</feature>
<dbReference type="InterPro" id="IPR050595">
    <property type="entry name" value="Bact_response_regulator"/>
</dbReference>
<dbReference type="SUPFAM" id="SSF55874">
    <property type="entry name" value="ATPase domain of HSP90 chaperone/DNA topoisomerase II/histidine kinase"/>
    <property type="match status" value="1"/>
</dbReference>
<evidence type="ECO:0000313" key="4">
    <source>
        <dbReference type="EMBL" id="NKC29335.1"/>
    </source>
</evidence>
<dbReference type="Pfam" id="PF00072">
    <property type="entry name" value="Response_reg"/>
    <property type="match status" value="1"/>
</dbReference>
<dbReference type="InterPro" id="IPR036890">
    <property type="entry name" value="HATPase_C_sf"/>
</dbReference>
<keyword evidence="1 2" id="KW-0597">Phosphoprotein</keyword>
<dbReference type="PANTHER" id="PTHR44591">
    <property type="entry name" value="STRESS RESPONSE REGULATOR PROTEIN 1"/>
    <property type="match status" value="1"/>
</dbReference>
<dbReference type="InterPro" id="IPR001789">
    <property type="entry name" value="Sig_transdc_resp-reg_receiver"/>
</dbReference>
<name>A0ABX1E2Y5_9PROT</name>
<dbReference type="SUPFAM" id="SSF52172">
    <property type="entry name" value="CheY-like"/>
    <property type="match status" value="1"/>
</dbReference>